<evidence type="ECO:0000256" key="10">
    <source>
        <dbReference type="SAM" id="MobiDB-lite"/>
    </source>
</evidence>
<keyword evidence="2" id="KW-1003">Cell membrane</keyword>
<keyword evidence="15" id="KW-1185">Reference proteome</keyword>
<dbReference type="PROSITE" id="PS50901">
    <property type="entry name" value="FTSK"/>
    <property type="match status" value="3"/>
</dbReference>
<evidence type="ECO:0000256" key="2">
    <source>
        <dbReference type="ARBA" id="ARBA00022475"/>
    </source>
</evidence>
<evidence type="ECO:0000256" key="11">
    <source>
        <dbReference type="SAM" id="Phobius"/>
    </source>
</evidence>
<dbReference type="InterPro" id="IPR050206">
    <property type="entry name" value="FtsK/SpoIIIE/SftA"/>
</dbReference>
<keyword evidence="5 9" id="KW-0547">Nucleotide-binding</keyword>
<keyword evidence="7 11" id="KW-1133">Transmembrane helix</keyword>
<keyword evidence="8 11" id="KW-0472">Membrane</keyword>
<dbReference type="PANTHER" id="PTHR22683">
    <property type="entry name" value="SPORULATION PROTEIN RELATED"/>
    <property type="match status" value="1"/>
</dbReference>
<comment type="caution">
    <text evidence="14">The sequence shown here is derived from an EMBL/GenBank/DDBJ whole genome shotgun (WGS) entry which is preliminary data.</text>
</comment>
<feature type="binding site" evidence="9">
    <location>
        <begin position="845"/>
        <end position="852"/>
    </location>
    <ligand>
        <name>ATP</name>
        <dbReference type="ChEBI" id="CHEBI:30616"/>
    </ligand>
</feature>
<dbReference type="EMBL" id="BJFL01000045">
    <property type="protein sequence ID" value="GDY33526.1"/>
    <property type="molecule type" value="Genomic_DNA"/>
</dbReference>
<evidence type="ECO:0000256" key="8">
    <source>
        <dbReference type="ARBA" id="ARBA00023136"/>
    </source>
</evidence>
<dbReference type="NCBIfam" id="TIGR03924">
    <property type="entry name" value="T7SS_EccC_a"/>
    <property type="match status" value="1"/>
</dbReference>
<feature type="binding site" evidence="9">
    <location>
        <begin position="1127"/>
        <end position="1134"/>
    </location>
    <ligand>
        <name>ATP</name>
        <dbReference type="ChEBI" id="CHEBI:30616"/>
    </ligand>
</feature>
<dbReference type="OrthoDB" id="9807790at2"/>
<dbReference type="GO" id="GO:0005886">
    <property type="term" value="C:plasma membrane"/>
    <property type="evidence" value="ECO:0007669"/>
    <property type="project" value="UniProtKB-SubCell"/>
</dbReference>
<evidence type="ECO:0000256" key="1">
    <source>
        <dbReference type="ARBA" id="ARBA00004651"/>
    </source>
</evidence>
<evidence type="ECO:0000256" key="6">
    <source>
        <dbReference type="ARBA" id="ARBA00022840"/>
    </source>
</evidence>
<evidence type="ECO:0000256" key="3">
    <source>
        <dbReference type="ARBA" id="ARBA00022692"/>
    </source>
</evidence>
<feature type="domain" description="Rhodanese" evidence="12">
    <location>
        <begin position="934"/>
        <end position="969"/>
    </location>
</feature>
<dbReference type="SMART" id="SM00382">
    <property type="entry name" value="AAA"/>
    <property type="match status" value="3"/>
</dbReference>
<keyword evidence="6 9" id="KW-0067">ATP-binding</keyword>
<evidence type="ECO:0000313" key="15">
    <source>
        <dbReference type="Proteomes" id="UP000298860"/>
    </source>
</evidence>
<feature type="binding site" evidence="9">
    <location>
        <begin position="489"/>
        <end position="496"/>
    </location>
    <ligand>
        <name>ATP</name>
        <dbReference type="ChEBI" id="CHEBI:30616"/>
    </ligand>
</feature>
<dbReference type="Proteomes" id="UP000298860">
    <property type="component" value="Unassembled WGS sequence"/>
</dbReference>
<dbReference type="InterPro" id="IPR027417">
    <property type="entry name" value="P-loop_NTPase"/>
</dbReference>
<feature type="domain" description="FtsK" evidence="13">
    <location>
        <begin position="466"/>
        <end position="669"/>
    </location>
</feature>
<accession>A0A4D4JGI7</accession>
<dbReference type="Gene3D" id="3.40.50.300">
    <property type="entry name" value="P-loop containing nucleotide triphosphate hydrolases"/>
    <property type="match status" value="4"/>
</dbReference>
<feature type="domain" description="FtsK" evidence="13">
    <location>
        <begin position="1109"/>
        <end position="1283"/>
    </location>
</feature>
<dbReference type="InterPro" id="IPR023837">
    <property type="entry name" value="EccCb-like_Actinobacteria"/>
</dbReference>
<protein>
    <submittedName>
        <fullName evidence="14">Type VII secretion protein EccC</fullName>
    </submittedName>
</protein>
<evidence type="ECO:0000259" key="12">
    <source>
        <dbReference type="PROSITE" id="PS50206"/>
    </source>
</evidence>
<feature type="region of interest" description="Disordered" evidence="10">
    <location>
        <begin position="710"/>
        <end position="753"/>
    </location>
</feature>
<dbReference type="InterPro" id="IPR003593">
    <property type="entry name" value="AAA+_ATPase"/>
</dbReference>
<evidence type="ECO:0000259" key="13">
    <source>
        <dbReference type="PROSITE" id="PS50901"/>
    </source>
</evidence>
<dbReference type="Pfam" id="PF01580">
    <property type="entry name" value="FtsK_SpoIIIE"/>
    <property type="match status" value="2"/>
</dbReference>
<gene>
    <name evidence="14" type="ORF">GTS_51590</name>
</gene>
<dbReference type="SUPFAM" id="SSF52540">
    <property type="entry name" value="P-loop containing nucleoside triphosphate hydrolases"/>
    <property type="match status" value="3"/>
</dbReference>
<dbReference type="GO" id="GO:0005524">
    <property type="term" value="F:ATP binding"/>
    <property type="evidence" value="ECO:0007669"/>
    <property type="project" value="UniProtKB-UniRule"/>
</dbReference>
<sequence>MTTRVVHRPARTVRPLTAEQPLVMNPPPVLPEARTASGVQSMIPLAGSAAAMSMMMFLRGSGFVMLGAVIMVVSLFAAVLFYFTQRGQATRKRRAQRERYMDYLEDLREQLRDHERDFRRRAAHRDPPAGHLLDVIGDPARLWERRRADADFLRVRIGAGALPIREIQLRDEGTLTNPTDPFMRQEARSLLRRFGRTPGLPLRARLDRAGDVSVIGADRAAVLGVARTIIAQVTAFHAPDDVSLAVVAPPERETDWAWVRWLPHLLDRASVGPDGPTPLLVPDPQTLAALLASDLTERATAAAKSYRHGGGTEDARVRRRLLVIDDAHGQVARLLPVPDQATDLPSLGITVVHLLADRLHEPSEISSRITVDGTAVTVEETTAASPAELHGTMDDLPSALAEGLARRLAPLRLSPDSYDDGTGTPPADFTALLGLSDPTRLDLDRLWRPRGERDFLRVPLGVDAAGRPALLDLKESAQLGMGPHGLCVGATGSGKSELLRTLVLALVTTHPPEQLAMVLVDYKGGATFAPFADLPQVAGLITNLASDVSLVERMYTSLDGEVQRRQQLLADAGKLTDITEYHLRRAELGEPEHLPPLPHLMVIIDEFGELITAKPDFVELFLRIGRIGRSIGVHLLLSSQRIEAGKMRGLDTYLSYRIGLRTLSEMESRTVLDTPDAFHLPSLPGNGYLKVDVSLYQKFKSAYVSGPLPSAAEEAEPAPPVAGPLVRPMPRFGRPAPAEDRGSAEPQATRRTTGPTLLSTVVEQIASAGERVPPIWLPPLPAAITLDQATGGFDVTSHGVRLRAAGADAPGLRLPIGLLDDPARQWQGPWLVDLCAGGGNLLVLGGPGTGKTTALRTLALSLATTHSPTDVGVYGVDLLGSGLRGLSGLPHVGGIASRDERERIRRTIDEVHGMLAERERLFARHQLDTAEDLRAARAAGQLPELACTEVVFLIDGYGQLFAEFESLETKVHDLIARGGRYGVHVAATARRWNEVRAAQQVAFAQRIELRMTEPGESSIDGKLARGVPTDTPGRALTTDKLYAQVALPRLDSLPDPASSGLAEAATLVRGAWTGPLPPPVRVLPALLSADELATGTAGTVPFGLFESDFSPAVLDLFGRDQHLLALGDSGTGKTSLLRLLVDRLVRQYGPEDLVFAVFDPRHGLAGAVPEPYQGGYASNATLAQQLTAAVCQELAKRDPSGGAGSPRIVLVIDDYDVLSASATQPLAEFVPYLPAGGDLGLHVLMTRRVMGASRGLYEPFTLAVRESGCLGLLMSGDRTEGQLFAGVRPLTMPTGRAQYVRPGEPARTVQIAHLASQPDSVPAKEAP</sequence>
<keyword evidence="3 11" id="KW-0812">Transmembrane</keyword>
<proteinExistence type="predicted"/>
<evidence type="ECO:0000313" key="14">
    <source>
        <dbReference type="EMBL" id="GDY33526.1"/>
    </source>
</evidence>
<reference evidence="15" key="1">
    <citation type="submission" date="2019-04" db="EMBL/GenBank/DDBJ databases">
        <title>Draft genome sequence of Pseudonocardiaceae bacterium SL3-2-4.</title>
        <authorList>
            <person name="Ningsih F."/>
            <person name="Yokota A."/>
            <person name="Sakai Y."/>
            <person name="Nanatani K."/>
            <person name="Yabe S."/>
            <person name="Oetari A."/>
            <person name="Sjamsuridzal W."/>
        </authorList>
    </citation>
    <scope>NUCLEOTIDE SEQUENCE [LARGE SCALE GENOMIC DNA]</scope>
    <source>
        <strain evidence="15">SL3-2-4</strain>
    </source>
</reference>
<feature type="domain" description="FtsK" evidence="13">
    <location>
        <begin position="827"/>
        <end position="1018"/>
    </location>
</feature>
<feature type="transmembrane region" description="Helical" evidence="11">
    <location>
        <begin position="62"/>
        <end position="83"/>
    </location>
</feature>
<dbReference type="PANTHER" id="PTHR22683:SF1">
    <property type="entry name" value="TYPE VII SECRETION SYSTEM PROTEIN ESSC"/>
    <property type="match status" value="1"/>
</dbReference>
<keyword evidence="4" id="KW-0677">Repeat</keyword>
<dbReference type="InterPro" id="IPR001763">
    <property type="entry name" value="Rhodanese-like_dom"/>
</dbReference>
<comment type="subcellular location">
    <subcellularLocation>
        <location evidence="1">Cell membrane</location>
        <topology evidence="1">Multi-pass membrane protein</topology>
    </subcellularLocation>
</comment>
<dbReference type="GO" id="GO:0003677">
    <property type="term" value="F:DNA binding"/>
    <property type="evidence" value="ECO:0007669"/>
    <property type="project" value="InterPro"/>
</dbReference>
<dbReference type="RefSeq" id="WP_137816460.1">
    <property type="nucleotide sequence ID" value="NZ_BJFL01000045.1"/>
</dbReference>
<evidence type="ECO:0000256" key="4">
    <source>
        <dbReference type="ARBA" id="ARBA00022737"/>
    </source>
</evidence>
<dbReference type="InterPro" id="IPR002543">
    <property type="entry name" value="FtsK_dom"/>
</dbReference>
<dbReference type="InterPro" id="IPR023836">
    <property type="entry name" value="EccCa-like_Actinobacteria"/>
</dbReference>
<dbReference type="NCBIfam" id="TIGR03925">
    <property type="entry name" value="T7SS_EccC_b"/>
    <property type="match status" value="1"/>
</dbReference>
<dbReference type="PROSITE" id="PS50206">
    <property type="entry name" value="RHODANESE_3"/>
    <property type="match status" value="1"/>
</dbReference>
<name>A0A4D4JGI7_9PSEU</name>
<evidence type="ECO:0000256" key="5">
    <source>
        <dbReference type="ARBA" id="ARBA00022741"/>
    </source>
</evidence>
<evidence type="ECO:0000256" key="9">
    <source>
        <dbReference type="PROSITE-ProRule" id="PRU00289"/>
    </source>
</evidence>
<organism evidence="14 15">
    <name type="scientific">Gandjariella thermophila</name>
    <dbReference type="NCBI Taxonomy" id="1931992"/>
    <lineage>
        <taxon>Bacteria</taxon>
        <taxon>Bacillati</taxon>
        <taxon>Actinomycetota</taxon>
        <taxon>Actinomycetes</taxon>
        <taxon>Pseudonocardiales</taxon>
        <taxon>Pseudonocardiaceae</taxon>
        <taxon>Gandjariella</taxon>
    </lineage>
</organism>
<evidence type="ECO:0000256" key="7">
    <source>
        <dbReference type="ARBA" id="ARBA00022989"/>
    </source>
</evidence>